<dbReference type="Gene3D" id="3.40.50.150">
    <property type="entry name" value="Vaccinia Virus protein VP39"/>
    <property type="match status" value="1"/>
</dbReference>
<dbReference type="PANTHER" id="PTHR43464:SF19">
    <property type="entry name" value="UBIQUINONE BIOSYNTHESIS O-METHYLTRANSFERASE, MITOCHONDRIAL"/>
    <property type="match status" value="1"/>
</dbReference>
<dbReference type="InterPro" id="IPR029063">
    <property type="entry name" value="SAM-dependent_MTases_sf"/>
</dbReference>
<dbReference type="Pfam" id="PF13649">
    <property type="entry name" value="Methyltransf_25"/>
    <property type="match status" value="1"/>
</dbReference>
<evidence type="ECO:0000313" key="5">
    <source>
        <dbReference type="EMBL" id="OHV45193.1"/>
    </source>
</evidence>
<feature type="domain" description="Methyltransferase" evidence="4">
    <location>
        <begin position="64"/>
        <end position="153"/>
    </location>
</feature>
<dbReference type="GO" id="GO:0032259">
    <property type="term" value="P:methylation"/>
    <property type="evidence" value="ECO:0007669"/>
    <property type="project" value="UniProtKB-KW"/>
</dbReference>
<dbReference type="SUPFAM" id="SSF53335">
    <property type="entry name" value="S-adenosyl-L-methionine-dependent methyltransferases"/>
    <property type="match status" value="1"/>
</dbReference>
<keyword evidence="2" id="KW-0808">Transferase</keyword>
<name>A0A1S1RES1_9ACTN</name>
<dbReference type="CDD" id="cd02440">
    <property type="entry name" value="AdoMet_MTases"/>
    <property type="match status" value="1"/>
</dbReference>
<keyword evidence="6" id="KW-1185">Reference proteome</keyword>
<accession>A0A1S1RES1</accession>
<keyword evidence="3" id="KW-0949">S-adenosyl-L-methionine</keyword>
<sequence length="241" mass="25480">MLGDAFGRVLTRCWASGARPGSVFAVLERDDGRVDVEDAAKYFADPDTWITTERWACERAVGRVLDVGCGAGRHLLTLSSAGHEAVGLEPSPGAAAIARERGGHVVEGTVTQPGNGLGTFDTIVMLGNNLGLLGSRERAPEVLASLAALAAPGARLLASGIDPYGTSDDSHVAYHAWNIKRGRLPGQATLRVRDGATATPWFDYLFVSPDELAHLTEGSPWSVRMVERDGASYLATLDLAV</sequence>
<dbReference type="Proteomes" id="UP000179627">
    <property type="component" value="Unassembled WGS sequence"/>
</dbReference>
<evidence type="ECO:0000313" key="6">
    <source>
        <dbReference type="Proteomes" id="UP000179627"/>
    </source>
</evidence>
<gene>
    <name evidence="5" type="ORF">CC117_32025</name>
</gene>
<evidence type="ECO:0000256" key="3">
    <source>
        <dbReference type="ARBA" id="ARBA00022691"/>
    </source>
</evidence>
<dbReference type="InterPro" id="IPR041698">
    <property type="entry name" value="Methyltransf_25"/>
</dbReference>
<reference evidence="6" key="1">
    <citation type="submission" date="2016-07" db="EMBL/GenBank/DDBJ databases">
        <title>Sequence Frankia sp. strain CcI1.17.</title>
        <authorList>
            <person name="Ghodhbane-Gtari F."/>
            <person name="Swanson E."/>
            <person name="Gueddou A."/>
            <person name="Morris K."/>
            <person name="Hezbri K."/>
            <person name="Ktari A."/>
            <person name="Nouioui I."/>
            <person name="Abebe-Akele F."/>
            <person name="Simpson S."/>
            <person name="Thomas K."/>
            <person name="Gtari M."/>
            <person name="Tisa L.S."/>
            <person name="Hurst S."/>
        </authorList>
    </citation>
    <scope>NUCLEOTIDE SEQUENCE [LARGE SCALE GENOMIC DNA]</scope>
    <source>
        <strain evidence="6">Cc1.17</strain>
    </source>
</reference>
<evidence type="ECO:0000256" key="2">
    <source>
        <dbReference type="ARBA" id="ARBA00022679"/>
    </source>
</evidence>
<proteinExistence type="predicted"/>
<dbReference type="EMBL" id="MBLM01000013">
    <property type="protein sequence ID" value="OHV45193.1"/>
    <property type="molecule type" value="Genomic_DNA"/>
</dbReference>
<dbReference type="AlphaFoldDB" id="A0A1S1RES1"/>
<protein>
    <recommendedName>
        <fullName evidence="4">Methyltransferase domain-containing protein</fullName>
    </recommendedName>
</protein>
<evidence type="ECO:0000259" key="4">
    <source>
        <dbReference type="Pfam" id="PF13649"/>
    </source>
</evidence>
<comment type="caution">
    <text evidence="5">The sequence shown here is derived from an EMBL/GenBank/DDBJ whole genome shotgun (WGS) entry which is preliminary data.</text>
</comment>
<organism evidence="5 6">
    <name type="scientific">Parafrankia colletiae</name>
    <dbReference type="NCBI Taxonomy" id="573497"/>
    <lineage>
        <taxon>Bacteria</taxon>
        <taxon>Bacillati</taxon>
        <taxon>Actinomycetota</taxon>
        <taxon>Actinomycetes</taxon>
        <taxon>Frankiales</taxon>
        <taxon>Frankiaceae</taxon>
        <taxon>Parafrankia</taxon>
    </lineage>
</organism>
<dbReference type="GO" id="GO:0008168">
    <property type="term" value="F:methyltransferase activity"/>
    <property type="evidence" value="ECO:0007669"/>
    <property type="project" value="UniProtKB-KW"/>
</dbReference>
<dbReference type="RefSeq" id="WP_071082348.1">
    <property type="nucleotide sequence ID" value="NZ_MBLM01000013.1"/>
</dbReference>
<evidence type="ECO:0000256" key="1">
    <source>
        <dbReference type="ARBA" id="ARBA00022603"/>
    </source>
</evidence>
<dbReference type="PANTHER" id="PTHR43464">
    <property type="entry name" value="METHYLTRANSFERASE"/>
    <property type="match status" value="1"/>
</dbReference>
<keyword evidence="1" id="KW-0489">Methyltransferase</keyword>